<dbReference type="InterPro" id="IPR001005">
    <property type="entry name" value="SANT/Myb"/>
</dbReference>
<dbReference type="InterPro" id="IPR017930">
    <property type="entry name" value="Myb_dom"/>
</dbReference>
<feature type="domain" description="Myb-like" evidence="6">
    <location>
        <begin position="115"/>
        <end position="165"/>
    </location>
</feature>
<evidence type="ECO:0000313" key="9">
    <source>
        <dbReference type="Proteomes" id="UP001149165"/>
    </source>
</evidence>
<evidence type="ECO:0000256" key="3">
    <source>
        <dbReference type="ARBA" id="ARBA00023163"/>
    </source>
</evidence>
<comment type="caution">
    <text evidence="8">The sequence shown here is derived from an EMBL/GenBank/DDBJ whole genome shotgun (WGS) entry which is preliminary data.</text>
</comment>
<evidence type="ECO:0000256" key="2">
    <source>
        <dbReference type="ARBA" id="ARBA00023125"/>
    </source>
</evidence>
<dbReference type="PROSITE" id="PS50090">
    <property type="entry name" value="MYB_LIKE"/>
    <property type="match status" value="3"/>
</dbReference>
<sequence>MASDSAATTRRLWSKLEDERLISLVHRFGDQQGKDGNWTEISRHLPGRSNKDCRKRWFHSLDPALRKGRWTKEEDELLLAAHQRLGPAWKDIALLIEGRKDDQCAKRYNDILDPSAKDRLKNWSPEEDHYLAAKVQELGHKWAAISAGLPGRPPLTCRNRWRRLSKDLLRISEQTPGEIQSPIRQRTASRSKSISFPTEMPYSMNSDLLRDHQEFPISAADMSLHLHDNPILSPVYGVDDMSIHSAPVYGLDNISIHSTQTSNGPGISLPDFSFPSNPYHDPSYESAPEGPSFALPDRNYESEPNMLTDFYQPRSISHQNVMHGHRYPWVPHSSNTLNNIASLDLANTQVQAHHLPFDNSCIIPEVDEEPDSVMEQAAVRQVLSSQDQSVSTGDPLSGASGSGPVQHHHHHFHHHYYHHHYHHH</sequence>
<gene>
    <name evidence="8" type="ORF">N7456_008246</name>
</gene>
<feature type="domain" description="HTH myb-type" evidence="7">
    <location>
        <begin position="122"/>
        <end position="169"/>
    </location>
</feature>
<keyword evidence="4" id="KW-0539">Nucleus</keyword>
<protein>
    <submittedName>
        <fullName evidence="8">Uncharacterized protein</fullName>
    </submittedName>
</protein>
<reference evidence="8" key="2">
    <citation type="journal article" date="2023" name="IMA Fungus">
        <title>Comparative genomic study of the Penicillium genus elucidates a diverse pangenome and 15 lateral gene transfer events.</title>
        <authorList>
            <person name="Petersen C."/>
            <person name="Sorensen T."/>
            <person name="Nielsen M.R."/>
            <person name="Sondergaard T.E."/>
            <person name="Sorensen J.L."/>
            <person name="Fitzpatrick D.A."/>
            <person name="Frisvad J.C."/>
            <person name="Nielsen K.L."/>
        </authorList>
    </citation>
    <scope>NUCLEOTIDE SEQUENCE</scope>
    <source>
        <strain evidence="8">IBT 30069</strain>
    </source>
</reference>
<accession>A0A9W9FCF0</accession>
<dbReference type="EMBL" id="JAPQKH010000005">
    <property type="protein sequence ID" value="KAJ5097525.1"/>
    <property type="molecule type" value="Genomic_DNA"/>
</dbReference>
<feature type="compositionally biased region" description="Polar residues" evidence="5">
    <location>
        <begin position="382"/>
        <end position="394"/>
    </location>
</feature>
<evidence type="ECO:0000256" key="5">
    <source>
        <dbReference type="SAM" id="MobiDB-lite"/>
    </source>
</evidence>
<dbReference type="GO" id="GO:0000978">
    <property type="term" value="F:RNA polymerase II cis-regulatory region sequence-specific DNA binding"/>
    <property type="evidence" value="ECO:0007669"/>
    <property type="project" value="TreeGrafter"/>
</dbReference>
<dbReference type="Pfam" id="PF00249">
    <property type="entry name" value="Myb_DNA-binding"/>
    <property type="match status" value="3"/>
</dbReference>
<dbReference type="Gene3D" id="1.10.10.60">
    <property type="entry name" value="Homeodomain-like"/>
    <property type="match status" value="3"/>
</dbReference>
<dbReference type="GO" id="GO:0001006">
    <property type="term" value="F:RNA polymerase III type 3 promoter sequence-specific DNA binding"/>
    <property type="evidence" value="ECO:0007669"/>
    <property type="project" value="TreeGrafter"/>
</dbReference>
<feature type="domain" description="HTH myb-type" evidence="7">
    <location>
        <begin position="10"/>
        <end position="57"/>
    </location>
</feature>
<dbReference type="SMART" id="SM00717">
    <property type="entry name" value="SANT"/>
    <property type="match status" value="3"/>
</dbReference>
<reference evidence="8" key="1">
    <citation type="submission" date="2022-11" db="EMBL/GenBank/DDBJ databases">
        <authorList>
            <person name="Petersen C."/>
        </authorList>
    </citation>
    <scope>NUCLEOTIDE SEQUENCE</scope>
    <source>
        <strain evidence="8">IBT 30069</strain>
    </source>
</reference>
<evidence type="ECO:0000256" key="4">
    <source>
        <dbReference type="ARBA" id="ARBA00023242"/>
    </source>
</evidence>
<dbReference type="GO" id="GO:0042795">
    <property type="term" value="P:snRNA transcription by RNA polymerase II"/>
    <property type="evidence" value="ECO:0007669"/>
    <property type="project" value="TreeGrafter"/>
</dbReference>
<dbReference type="OrthoDB" id="2143914at2759"/>
<organism evidence="8 9">
    <name type="scientific">Penicillium angulare</name>
    <dbReference type="NCBI Taxonomy" id="116970"/>
    <lineage>
        <taxon>Eukaryota</taxon>
        <taxon>Fungi</taxon>
        <taxon>Dikarya</taxon>
        <taxon>Ascomycota</taxon>
        <taxon>Pezizomycotina</taxon>
        <taxon>Eurotiomycetes</taxon>
        <taxon>Eurotiomycetidae</taxon>
        <taxon>Eurotiales</taxon>
        <taxon>Aspergillaceae</taxon>
        <taxon>Penicillium</taxon>
    </lineage>
</organism>
<dbReference type="PROSITE" id="PS51294">
    <property type="entry name" value="HTH_MYB"/>
    <property type="match status" value="3"/>
</dbReference>
<evidence type="ECO:0000256" key="1">
    <source>
        <dbReference type="ARBA" id="ARBA00023015"/>
    </source>
</evidence>
<feature type="domain" description="HTH myb-type" evidence="7">
    <location>
        <begin position="62"/>
        <end position="116"/>
    </location>
</feature>
<feature type="domain" description="Myb-like" evidence="6">
    <location>
        <begin position="62"/>
        <end position="112"/>
    </location>
</feature>
<keyword evidence="2" id="KW-0238">DNA-binding</keyword>
<dbReference type="PANTHER" id="PTHR46621:SF1">
    <property type="entry name" value="SNRNA-ACTIVATING PROTEIN COMPLEX SUBUNIT 4"/>
    <property type="match status" value="1"/>
</dbReference>
<dbReference type="CDD" id="cd00167">
    <property type="entry name" value="SANT"/>
    <property type="match status" value="2"/>
</dbReference>
<dbReference type="InterPro" id="IPR009057">
    <property type="entry name" value="Homeodomain-like_sf"/>
</dbReference>
<keyword evidence="9" id="KW-1185">Reference proteome</keyword>
<keyword evidence="3" id="KW-0804">Transcription</keyword>
<dbReference type="Proteomes" id="UP001149165">
    <property type="component" value="Unassembled WGS sequence"/>
</dbReference>
<keyword evidence="1" id="KW-0805">Transcription regulation</keyword>
<dbReference type="InterPro" id="IPR051575">
    <property type="entry name" value="Myb-like_DNA-bd"/>
</dbReference>
<feature type="region of interest" description="Disordered" evidence="5">
    <location>
        <begin position="266"/>
        <end position="293"/>
    </location>
</feature>
<dbReference type="AlphaFoldDB" id="A0A9W9FCF0"/>
<name>A0A9W9FCF0_9EURO</name>
<evidence type="ECO:0000259" key="6">
    <source>
        <dbReference type="PROSITE" id="PS50090"/>
    </source>
</evidence>
<evidence type="ECO:0000259" key="7">
    <source>
        <dbReference type="PROSITE" id="PS51294"/>
    </source>
</evidence>
<evidence type="ECO:0000313" key="8">
    <source>
        <dbReference type="EMBL" id="KAJ5097525.1"/>
    </source>
</evidence>
<feature type="region of interest" description="Disordered" evidence="5">
    <location>
        <begin position="381"/>
        <end position="408"/>
    </location>
</feature>
<proteinExistence type="predicted"/>
<feature type="domain" description="Myb-like" evidence="6">
    <location>
        <begin position="5"/>
        <end position="61"/>
    </location>
</feature>
<dbReference type="GO" id="GO:0042796">
    <property type="term" value="P:snRNA transcription by RNA polymerase III"/>
    <property type="evidence" value="ECO:0007669"/>
    <property type="project" value="TreeGrafter"/>
</dbReference>
<dbReference type="GO" id="GO:0019185">
    <property type="term" value="C:snRNA-activating protein complex"/>
    <property type="evidence" value="ECO:0007669"/>
    <property type="project" value="TreeGrafter"/>
</dbReference>
<dbReference type="PANTHER" id="PTHR46621">
    <property type="entry name" value="SNRNA-ACTIVATING PROTEIN COMPLEX SUBUNIT 4"/>
    <property type="match status" value="1"/>
</dbReference>
<dbReference type="SUPFAM" id="SSF46689">
    <property type="entry name" value="Homeodomain-like"/>
    <property type="match status" value="2"/>
</dbReference>